<dbReference type="Pfam" id="PF01547">
    <property type="entry name" value="SBP_bac_1"/>
    <property type="match status" value="1"/>
</dbReference>
<comment type="similarity">
    <text evidence="1">Belongs to the bacterial solute-binding protein 1 family.</text>
</comment>
<dbReference type="GO" id="GO:1901982">
    <property type="term" value="F:maltose binding"/>
    <property type="evidence" value="ECO:0007669"/>
    <property type="project" value="TreeGrafter"/>
</dbReference>
<keyword evidence="2" id="KW-0813">Transport</keyword>
<proteinExistence type="inferred from homology"/>
<dbReference type="GO" id="GO:0055085">
    <property type="term" value="P:transmembrane transport"/>
    <property type="evidence" value="ECO:0007669"/>
    <property type="project" value="InterPro"/>
</dbReference>
<dbReference type="RefSeq" id="WP_053601930.1">
    <property type="nucleotide sequence ID" value="NZ_CP012600.1"/>
</dbReference>
<dbReference type="CDD" id="cd13585">
    <property type="entry name" value="PBP2_TMBP_like"/>
    <property type="match status" value="1"/>
</dbReference>
<feature type="signal peptide" evidence="4">
    <location>
        <begin position="1"/>
        <end position="27"/>
    </location>
</feature>
<name>A0A0M4FN25_9BACI</name>
<keyword evidence="6" id="KW-1185">Reference proteome</keyword>
<sequence length="436" mass="47813">MKKKKAFAVTAAAVMAISILLGGCSSSKETSDQSQGDGVQLTFWRNSGNDAENKVYEELIKSYEKENPTVDVKMTPIPFADYSTKLRTALASGSPPDIFAVDSPDLGAYAEAGALLSIDKYMKEEGEIEDIPESTLSGLSYKDQIYLAPIVQSGIAMFYNKKMFEKAGLETPSEDPKNPWTWDQVLEAAKKINDPKNGVYGIDPAQGFSEGEGPAYFKSPILWQFGGEILNPEGTSADGFLNSPESLKALQFYQDLYQKEKVAAVELPPDPFATGKLGISIDGSWALAHFSSNFPDFKLGEDYGVAPLPKGEKQVAPNGGWTLGISAKTKQQDEAWKFIKYLTSYEGQKTYVEATGDIPVRYSVAKEIPELNEYPKNIFLVQSQEFSKNRPVTPAYPTVSKAMKKLFEDVGIGNRDVKASAEEAVMEIDKALQSKK</sequence>
<evidence type="ECO:0000256" key="4">
    <source>
        <dbReference type="SAM" id="SignalP"/>
    </source>
</evidence>
<dbReference type="AlphaFoldDB" id="A0A0M4FN25"/>
<feature type="chain" id="PRO_5005794386" evidence="4">
    <location>
        <begin position="28"/>
        <end position="436"/>
    </location>
</feature>
<dbReference type="STRING" id="1441095.AM592_00300"/>
<dbReference type="GO" id="GO:0015768">
    <property type="term" value="P:maltose transport"/>
    <property type="evidence" value="ECO:0007669"/>
    <property type="project" value="TreeGrafter"/>
</dbReference>
<reference evidence="6" key="1">
    <citation type="submission" date="2015-08" db="EMBL/GenBank/DDBJ databases">
        <title>Genome sequencing project for genomic taxonomy and phylogenomics of Bacillus-like bacteria.</title>
        <authorList>
            <person name="Liu B."/>
            <person name="Wang J."/>
            <person name="Zhu Y."/>
            <person name="Liu G."/>
            <person name="Chen Q."/>
            <person name="Chen Z."/>
            <person name="Lan J."/>
            <person name="Che J."/>
            <person name="Ge C."/>
            <person name="Shi H."/>
            <person name="Pan Z."/>
            <person name="Liu X."/>
        </authorList>
    </citation>
    <scope>NUCLEOTIDE SEQUENCE [LARGE SCALE GENOMIC DNA]</scope>
    <source>
        <strain evidence="6">FJAT-4402</strain>
    </source>
</reference>
<dbReference type="PROSITE" id="PS01037">
    <property type="entry name" value="SBP_BACTERIAL_1"/>
    <property type="match status" value="1"/>
</dbReference>
<evidence type="ECO:0000256" key="2">
    <source>
        <dbReference type="ARBA" id="ARBA00022448"/>
    </source>
</evidence>
<evidence type="ECO:0000256" key="3">
    <source>
        <dbReference type="ARBA" id="ARBA00022729"/>
    </source>
</evidence>
<dbReference type="PROSITE" id="PS51257">
    <property type="entry name" value="PROKAR_LIPOPROTEIN"/>
    <property type="match status" value="1"/>
</dbReference>
<dbReference type="PANTHER" id="PTHR30061">
    <property type="entry name" value="MALTOSE-BINDING PERIPLASMIC PROTEIN"/>
    <property type="match status" value="1"/>
</dbReference>
<gene>
    <name evidence="5" type="ORF">AM592_00300</name>
</gene>
<dbReference type="PATRIC" id="fig|1441095.3.peg.67"/>
<dbReference type="PANTHER" id="PTHR30061:SF50">
    <property type="entry name" value="MALTOSE_MALTODEXTRIN-BINDING PERIPLASMIC PROTEIN"/>
    <property type="match status" value="1"/>
</dbReference>
<dbReference type="GO" id="GO:0042956">
    <property type="term" value="P:maltodextrin transmembrane transport"/>
    <property type="evidence" value="ECO:0007669"/>
    <property type="project" value="TreeGrafter"/>
</dbReference>
<dbReference type="Gene3D" id="3.40.190.10">
    <property type="entry name" value="Periplasmic binding protein-like II"/>
    <property type="match status" value="1"/>
</dbReference>
<accession>A0A0M4FN25</accession>
<dbReference type="Proteomes" id="UP000067625">
    <property type="component" value="Chromosome"/>
</dbReference>
<evidence type="ECO:0000313" key="6">
    <source>
        <dbReference type="Proteomes" id="UP000067625"/>
    </source>
</evidence>
<dbReference type="GO" id="GO:0055052">
    <property type="term" value="C:ATP-binding cassette (ABC) transporter complex, substrate-binding subunit-containing"/>
    <property type="evidence" value="ECO:0007669"/>
    <property type="project" value="TreeGrafter"/>
</dbReference>
<organism evidence="5 6">
    <name type="scientific">Bacillus gobiensis</name>
    <dbReference type="NCBI Taxonomy" id="1441095"/>
    <lineage>
        <taxon>Bacteria</taxon>
        <taxon>Bacillati</taxon>
        <taxon>Bacillota</taxon>
        <taxon>Bacilli</taxon>
        <taxon>Bacillales</taxon>
        <taxon>Bacillaceae</taxon>
        <taxon>Bacillus</taxon>
    </lineage>
</organism>
<dbReference type="InterPro" id="IPR006061">
    <property type="entry name" value="SBP_1_CS"/>
</dbReference>
<dbReference type="SUPFAM" id="SSF53850">
    <property type="entry name" value="Periplasmic binding protein-like II"/>
    <property type="match status" value="1"/>
</dbReference>
<reference evidence="5 6" key="2">
    <citation type="journal article" date="2016" name="Int. J. Syst. Evol. Microbiol.">
        <title>Bacillus gobiensis sp. nov., isolated from a soil sample.</title>
        <authorList>
            <person name="Liu B."/>
            <person name="Liu G.H."/>
            <person name="Cetin S."/>
            <person name="Schumann P."/>
            <person name="Pan Z.Z."/>
            <person name="Chen Q.Q."/>
        </authorList>
    </citation>
    <scope>NUCLEOTIDE SEQUENCE [LARGE SCALE GENOMIC DNA]</scope>
    <source>
        <strain evidence="5 6">FJAT-4402</strain>
    </source>
</reference>
<evidence type="ECO:0000256" key="1">
    <source>
        <dbReference type="ARBA" id="ARBA00008520"/>
    </source>
</evidence>
<evidence type="ECO:0000313" key="5">
    <source>
        <dbReference type="EMBL" id="ALC80210.1"/>
    </source>
</evidence>
<dbReference type="EMBL" id="CP012600">
    <property type="protein sequence ID" value="ALC80210.1"/>
    <property type="molecule type" value="Genomic_DNA"/>
</dbReference>
<keyword evidence="3 4" id="KW-0732">Signal</keyword>
<dbReference type="OrthoDB" id="9782846at2"/>
<protein>
    <submittedName>
        <fullName evidence="5">ABC transporter substrate-binding protein</fullName>
    </submittedName>
</protein>
<dbReference type="InterPro" id="IPR006059">
    <property type="entry name" value="SBP"/>
</dbReference>